<evidence type="ECO:0000256" key="1">
    <source>
        <dbReference type="ARBA" id="ARBA00009437"/>
    </source>
</evidence>
<reference evidence="6 7" key="1">
    <citation type="submission" date="2020-07" db="EMBL/GenBank/DDBJ databases">
        <title>Definition of the novel symbiovar canariense within Mesorhizobium novociceri, a new species of genus Mesorhizobium nodulating Cicer canariense in the Caldera de Taburiente National Park (La Palma, Canary Islands).</title>
        <authorList>
            <person name="Leon-Barrios M."/>
            <person name="Perez-Yepez J."/>
            <person name="Flores-Felix J.D."/>
            <person name="Ramirez-Baena M.H."/>
            <person name="Pulido-Suarez L."/>
            <person name="Igual J.M."/>
            <person name="Velazquez E."/>
            <person name="Peix A."/>
        </authorList>
    </citation>
    <scope>NUCLEOTIDE SEQUENCE [LARGE SCALE GENOMIC DNA]</scope>
    <source>
        <strain evidence="6 7">CCANP35</strain>
    </source>
</reference>
<comment type="similarity">
    <text evidence="1">Belongs to the LysR transcriptional regulatory family.</text>
</comment>
<evidence type="ECO:0000313" key="6">
    <source>
        <dbReference type="EMBL" id="MBA1142102.1"/>
    </source>
</evidence>
<dbReference type="InterPro" id="IPR036388">
    <property type="entry name" value="WH-like_DNA-bd_sf"/>
</dbReference>
<dbReference type="PROSITE" id="PS50931">
    <property type="entry name" value="HTH_LYSR"/>
    <property type="match status" value="1"/>
</dbReference>
<dbReference type="Gene3D" id="1.10.10.10">
    <property type="entry name" value="Winged helix-like DNA-binding domain superfamily/Winged helix DNA-binding domain"/>
    <property type="match status" value="1"/>
</dbReference>
<evidence type="ECO:0000313" key="7">
    <source>
        <dbReference type="Proteomes" id="UP000558284"/>
    </source>
</evidence>
<dbReference type="Pfam" id="PF03466">
    <property type="entry name" value="LysR_substrate"/>
    <property type="match status" value="1"/>
</dbReference>
<keyword evidence="7" id="KW-1185">Reference proteome</keyword>
<gene>
    <name evidence="6" type="ORF">H0241_17790</name>
</gene>
<dbReference type="InterPro" id="IPR000847">
    <property type="entry name" value="LysR_HTH_N"/>
</dbReference>
<feature type="domain" description="HTH lysR-type" evidence="5">
    <location>
        <begin position="25"/>
        <end position="82"/>
    </location>
</feature>
<keyword evidence="2" id="KW-0805">Transcription regulation</keyword>
<dbReference type="PANTHER" id="PTHR30126:SF40">
    <property type="entry name" value="HTH-TYPE TRANSCRIPTIONAL REGULATOR GLTR"/>
    <property type="match status" value="1"/>
</dbReference>
<accession>A0A838B7L6</accession>
<dbReference type="InterPro" id="IPR036390">
    <property type="entry name" value="WH_DNA-bd_sf"/>
</dbReference>
<organism evidence="6 7">
    <name type="scientific">Mesorhizobium neociceri</name>
    <dbReference type="NCBI Taxonomy" id="1307853"/>
    <lineage>
        <taxon>Bacteria</taxon>
        <taxon>Pseudomonadati</taxon>
        <taxon>Pseudomonadota</taxon>
        <taxon>Alphaproteobacteria</taxon>
        <taxon>Hyphomicrobiales</taxon>
        <taxon>Phyllobacteriaceae</taxon>
        <taxon>Mesorhizobium</taxon>
    </lineage>
</organism>
<dbReference type="RefSeq" id="WP_181058958.1">
    <property type="nucleotide sequence ID" value="NZ_JACDTY010000008.1"/>
</dbReference>
<name>A0A838B7L6_9HYPH</name>
<dbReference type="InterPro" id="IPR005119">
    <property type="entry name" value="LysR_subst-bd"/>
</dbReference>
<dbReference type="SUPFAM" id="SSF53850">
    <property type="entry name" value="Periplasmic binding protein-like II"/>
    <property type="match status" value="1"/>
</dbReference>
<sequence length="324" mass="35618">MRAARREFQLIIPRQIILNSHMTYLDRRHYQLLIAVRRHGQLSAAATSLGLTQPAASHQVREAERRLGIRLFDRVGRGIRLTEAAERLLEAALYAEDTLKTAEADAIQLHRGTSPVLRIAVGHYDHVHWLPPVAAALSARHGGLKLEFIRLANHDLQSAINAGSADLFLSPASSEFENLPSLPLFGDRLVGVVPLTSRASAPLTADFFGKQKYIAFSYHPAHGFEYERYFSPAGVWPKEIVRIESTSAIIELIAAGFGASILPAWCVTQDAASRRVALGELAPEPIRIMWHVFGRSKLMEGNVSVMDTFASAIRSCAQGSEIGA</sequence>
<dbReference type="AlphaFoldDB" id="A0A838B7L6"/>
<dbReference type="PANTHER" id="PTHR30126">
    <property type="entry name" value="HTH-TYPE TRANSCRIPTIONAL REGULATOR"/>
    <property type="match status" value="1"/>
</dbReference>
<dbReference type="EMBL" id="JACDTY010000008">
    <property type="protein sequence ID" value="MBA1142102.1"/>
    <property type="molecule type" value="Genomic_DNA"/>
</dbReference>
<dbReference type="GO" id="GO:0000976">
    <property type="term" value="F:transcription cis-regulatory region binding"/>
    <property type="evidence" value="ECO:0007669"/>
    <property type="project" value="TreeGrafter"/>
</dbReference>
<dbReference type="SUPFAM" id="SSF46785">
    <property type="entry name" value="Winged helix' DNA-binding domain"/>
    <property type="match status" value="1"/>
</dbReference>
<comment type="caution">
    <text evidence="6">The sequence shown here is derived from an EMBL/GenBank/DDBJ whole genome shotgun (WGS) entry which is preliminary data.</text>
</comment>
<protein>
    <submittedName>
        <fullName evidence="6">LysR family transcriptional regulator</fullName>
    </submittedName>
</protein>
<evidence type="ECO:0000259" key="5">
    <source>
        <dbReference type="PROSITE" id="PS50931"/>
    </source>
</evidence>
<dbReference type="GO" id="GO:0003700">
    <property type="term" value="F:DNA-binding transcription factor activity"/>
    <property type="evidence" value="ECO:0007669"/>
    <property type="project" value="InterPro"/>
</dbReference>
<evidence type="ECO:0000256" key="4">
    <source>
        <dbReference type="ARBA" id="ARBA00023163"/>
    </source>
</evidence>
<proteinExistence type="inferred from homology"/>
<dbReference type="Proteomes" id="UP000558284">
    <property type="component" value="Unassembled WGS sequence"/>
</dbReference>
<evidence type="ECO:0000256" key="2">
    <source>
        <dbReference type="ARBA" id="ARBA00023015"/>
    </source>
</evidence>
<keyword evidence="3" id="KW-0238">DNA-binding</keyword>
<keyword evidence="4" id="KW-0804">Transcription</keyword>
<dbReference type="CDD" id="cd05466">
    <property type="entry name" value="PBP2_LTTR_substrate"/>
    <property type="match status" value="1"/>
</dbReference>
<dbReference type="PRINTS" id="PR00039">
    <property type="entry name" value="HTHLYSR"/>
</dbReference>
<evidence type="ECO:0000256" key="3">
    <source>
        <dbReference type="ARBA" id="ARBA00023125"/>
    </source>
</evidence>
<dbReference type="Gene3D" id="3.40.190.290">
    <property type="match status" value="1"/>
</dbReference>
<dbReference type="Pfam" id="PF00126">
    <property type="entry name" value="HTH_1"/>
    <property type="match status" value="1"/>
</dbReference>